<dbReference type="InterPro" id="IPR016084">
    <property type="entry name" value="Haem_Oase-like_multi-hlx"/>
</dbReference>
<keyword evidence="6" id="KW-0812">Transmembrane</keyword>
<evidence type="ECO:0000256" key="2">
    <source>
        <dbReference type="ARBA" id="ARBA00022723"/>
    </source>
</evidence>
<evidence type="ECO:0000256" key="4">
    <source>
        <dbReference type="ARBA" id="ARBA00023004"/>
    </source>
</evidence>
<evidence type="ECO:0008006" key="9">
    <source>
        <dbReference type="Google" id="ProtNLM"/>
    </source>
</evidence>
<proteinExistence type="predicted"/>
<keyword evidence="2" id="KW-0479">Metal-binding</keyword>
<protein>
    <recommendedName>
        <fullName evidence="9">Heme oxygenase</fullName>
    </recommendedName>
</protein>
<dbReference type="GO" id="GO:0046872">
    <property type="term" value="F:metal ion binding"/>
    <property type="evidence" value="ECO:0007669"/>
    <property type="project" value="UniProtKB-KW"/>
</dbReference>
<dbReference type="CDD" id="cd19165">
    <property type="entry name" value="HemeO"/>
    <property type="match status" value="1"/>
</dbReference>
<dbReference type="AlphaFoldDB" id="A0A0G4F6K9"/>
<dbReference type="InParanoid" id="A0A0G4F6K9"/>
<dbReference type="Proteomes" id="UP000041254">
    <property type="component" value="Unassembled WGS sequence"/>
</dbReference>
<keyword evidence="3" id="KW-0560">Oxidoreductase</keyword>
<dbReference type="OrthoDB" id="652091at2759"/>
<dbReference type="STRING" id="1169540.A0A0G4F6K9"/>
<dbReference type="InterPro" id="IPR016951">
    <property type="entry name" value="Haem_Oase_decyc_pln"/>
</dbReference>
<accession>A0A0G4F6K9</accession>
<dbReference type="PANTHER" id="PTHR35703">
    <property type="entry name" value="HEME OXYGENASE 1, CHLOROPLASTIC-RELATED"/>
    <property type="match status" value="1"/>
</dbReference>
<dbReference type="Gene3D" id="1.20.910.10">
    <property type="entry name" value="Heme oxygenase-like"/>
    <property type="match status" value="1"/>
</dbReference>
<dbReference type="VEuPathDB" id="CryptoDB:Vbra_14541"/>
<dbReference type="SUPFAM" id="SSF48613">
    <property type="entry name" value="Heme oxygenase-like"/>
    <property type="match status" value="1"/>
</dbReference>
<evidence type="ECO:0000313" key="8">
    <source>
        <dbReference type="Proteomes" id="UP000041254"/>
    </source>
</evidence>
<dbReference type="PANTHER" id="PTHR35703:SF2">
    <property type="entry name" value="HEME OXYGENASE 1, CHLOROPLASTIC-RELATED"/>
    <property type="match status" value="1"/>
</dbReference>
<dbReference type="GO" id="GO:0004392">
    <property type="term" value="F:heme oxygenase (decyclizing) activity"/>
    <property type="evidence" value="ECO:0007669"/>
    <property type="project" value="InterPro"/>
</dbReference>
<evidence type="ECO:0000256" key="1">
    <source>
        <dbReference type="ARBA" id="ARBA00022617"/>
    </source>
</evidence>
<gene>
    <name evidence="7" type="ORF">Vbra_14541</name>
</gene>
<feature type="region of interest" description="Disordered" evidence="5">
    <location>
        <begin position="1"/>
        <end position="29"/>
    </location>
</feature>
<keyword evidence="6" id="KW-1133">Transmembrane helix</keyword>
<feature type="compositionally biased region" description="Low complexity" evidence="5">
    <location>
        <begin position="9"/>
        <end position="18"/>
    </location>
</feature>
<dbReference type="GO" id="GO:0006788">
    <property type="term" value="P:heme oxidation"/>
    <property type="evidence" value="ECO:0007669"/>
    <property type="project" value="InterPro"/>
</dbReference>
<evidence type="ECO:0000256" key="5">
    <source>
        <dbReference type="SAM" id="MobiDB-lite"/>
    </source>
</evidence>
<reference evidence="7 8" key="1">
    <citation type="submission" date="2014-11" db="EMBL/GenBank/DDBJ databases">
        <authorList>
            <person name="Zhu J."/>
            <person name="Qi W."/>
            <person name="Song R."/>
        </authorList>
    </citation>
    <scope>NUCLEOTIDE SEQUENCE [LARGE SCALE GENOMIC DNA]</scope>
</reference>
<dbReference type="InterPro" id="IPR002051">
    <property type="entry name" value="Haem_Oase"/>
</dbReference>
<keyword evidence="1" id="KW-0349">Heme</keyword>
<keyword evidence="4" id="KW-0408">Iron</keyword>
<sequence length="362" mass="40339">MNRSTPFVSQSSQQAASDAHARRSSRRQVRQRLRLPSYCMWISLILGLWVKPAAAFRSLLRTAPSLPRHPGTWSRRTPPSSLSPGLQLHIPVHHHPTSLSAASATEAEAKREKRAPPSFINGPLRRAAMKLHTRDQAKEGEQPAQTPFTKWAPGLADFMQFLVDSKHVFETLERCVNETAELKALRGSGLERTAALDRDVRYLLELDPSLSVPPVGQPGRAYAELLLSKLDEGIPVFMNHYYNTYFAHSAGGRMIGRRMCDTLLGGHLLHFYRWEQPDTHTATENHHHHEQGHHASGSGSGDRSVIEGLLAGVREKIDRMALSWTEEEKQKCIDETPNAFRYGGGLLSHLAKPPKESAGEAV</sequence>
<name>A0A0G4F6K9_VITBC</name>
<organism evidence="7 8">
    <name type="scientific">Vitrella brassicaformis (strain CCMP3155)</name>
    <dbReference type="NCBI Taxonomy" id="1169540"/>
    <lineage>
        <taxon>Eukaryota</taxon>
        <taxon>Sar</taxon>
        <taxon>Alveolata</taxon>
        <taxon>Colpodellida</taxon>
        <taxon>Vitrellaceae</taxon>
        <taxon>Vitrella</taxon>
    </lineage>
</organism>
<evidence type="ECO:0000256" key="3">
    <source>
        <dbReference type="ARBA" id="ARBA00023002"/>
    </source>
</evidence>
<keyword evidence="6" id="KW-0472">Membrane</keyword>
<keyword evidence="8" id="KW-1185">Reference proteome</keyword>
<dbReference type="EMBL" id="CDMY01000376">
    <property type="protein sequence ID" value="CEM07662.1"/>
    <property type="molecule type" value="Genomic_DNA"/>
</dbReference>
<evidence type="ECO:0000256" key="6">
    <source>
        <dbReference type="SAM" id="Phobius"/>
    </source>
</evidence>
<feature type="transmembrane region" description="Helical" evidence="6">
    <location>
        <begin position="33"/>
        <end position="50"/>
    </location>
</feature>
<evidence type="ECO:0000313" key="7">
    <source>
        <dbReference type="EMBL" id="CEM07662.1"/>
    </source>
</evidence>
<feature type="region of interest" description="Disordered" evidence="5">
    <location>
        <begin position="281"/>
        <end position="302"/>
    </location>
</feature>